<dbReference type="InterPro" id="IPR010567">
    <property type="entry name" value="OrfX2/OrfX3/P47"/>
</dbReference>
<feature type="transmembrane region" description="Helical" evidence="3">
    <location>
        <begin position="412"/>
        <end position="433"/>
    </location>
</feature>
<dbReference type="AlphaFoldDB" id="V5ZBP6"/>
<evidence type="ECO:0000256" key="1">
    <source>
        <dbReference type="ARBA" id="ARBA00023026"/>
    </source>
</evidence>
<evidence type="ECO:0000256" key="3">
    <source>
        <dbReference type="SAM" id="Phobius"/>
    </source>
</evidence>
<feature type="transmembrane region" description="Helical" evidence="3">
    <location>
        <begin position="337"/>
        <end position="359"/>
    </location>
</feature>
<gene>
    <name evidence="5" type="ORF">EPIR_3322</name>
</gene>
<evidence type="ECO:0000256" key="2">
    <source>
        <dbReference type="ARBA" id="ARBA00035010"/>
    </source>
</evidence>
<dbReference type="STRING" id="1161919.EPIR_3322"/>
<keyword evidence="6" id="KW-1185">Reference proteome</keyword>
<reference evidence="5 6" key="1">
    <citation type="journal article" date="2013" name="Syst. Appl. Microbiol.">
        <title>Phylogenetic position and virulence apparatus of the pear flower necrosis pathogen Erwinia piriflorinigrans CFBP 5888T as assessed by comparative genomics.</title>
        <authorList>
            <person name="Smits T.H."/>
            <person name="Rezzonico F."/>
            <person name="Lopez M.M."/>
            <person name="Blom J."/>
            <person name="Goesmann A."/>
            <person name="Frey J.E."/>
            <person name="Duffy B."/>
        </authorList>
    </citation>
    <scope>NUCLEOTIDE SEQUENCE [LARGE SCALE GENOMIC DNA]</scope>
    <source>
        <strain evidence="6">CFBP5888</strain>
    </source>
</reference>
<feature type="domain" description="Protein OrfX2/OrfX3/P47" evidence="4">
    <location>
        <begin position="3"/>
        <end position="356"/>
    </location>
</feature>
<dbReference type="Proteomes" id="UP000018217">
    <property type="component" value="Unassembled WGS sequence"/>
</dbReference>
<dbReference type="EMBL" id="CAHS01000021">
    <property type="protein sequence ID" value="CCG88685.1"/>
    <property type="molecule type" value="Genomic_DNA"/>
</dbReference>
<proteinExistence type="inferred from homology"/>
<comment type="similarity">
    <text evidence="2">Belongs to the TULIP P47 family.</text>
</comment>
<evidence type="ECO:0000313" key="6">
    <source>
        <dbReference type="Proteomes" id="UP000018217"/>
    </source>
</evidence>
<keyword evidence="3" id="KW-0812">Transmembrane</keyword>
<protein>
    <recommendedName>
        <fullName evidence="4">Protein OrfX2/OrfX3/P47 domain-containing protein</fullName>
    </recommendedName>
</protein>
<keyword evidence="3" id="KW-0472">Membrane</keyword>
<keyword evidence="1" id="KW-0843">Virulence</keyword>
<sequence length="485" mass="52448">MGGWLLTRNASGGKINIKCEISEGVMKYEDRVLDVNDGENKSYIEIELSLKGKHVEPNDWATENDIVDENTCCYQLVADPDNKVIISGFEFTGPQISNDNLNLILSALFNGWFKSNLSAFNQIFAVILIGLRAKNSDYQWLYPSAYSYAANSSLDSQTTGFGILTLIEGRTDTGKLQQSVDISALRLVKRFGANLALVISKAMFVKHILLKAAVSLIKNSQESDFTISDSGLSLTNTREIVWQDFDAGDGKTVSPVLPKDGFILTLQSDYIHITLQGAHYRPQEGVTVYMGLEQNFRYKVGENAKGEPVFVPDEKGLGDAQVSCSVKFDKWMQAMEITMGVIASIAAVISLGTLAYGAIATRAASTLMAAESEGAVMFSVNTTEAELVTAEATTVARNIANGAVSNPTIFNIVKLTSAIIAAIAGTAAGAIAISEAIYKSEYDDVPSFYHFASIITGTSVWPHMKNITLKSASLADSFVIGLELK</sequence>
<accession>V5ZBP6</accession>
<dbReference type="Pfam" id="PF06597">
    <property type="entry name" value="Clostridium_P47"/>
    <property type="match status" value="1"/>
</dbReference>
<organism evidence="5 6">
    <name type="scientific">Erwinia piriflorinigrans CFBP 5888</name>
    <dbReference type="NCBI Taxonomy" id="1161919"/>
    <lineage>
        <taxon>Bacteria</taxon>
        <taxon>Pseudomonadati</taxon>
        <taxon>Pseudomonadota</taxon>
        <taxon>Gammaproteobacteria</taxon>
        <taxon>Enterobacterales</taxon>
        <taxon>Erwiniaceae</taxon>
        <taxon>Erwinia</taxon>
    </lineage>
</organism>
<comment type="caution">
    <text evidence="5">The sequence shown here is derived from an EMBL/GenBank/DDBJ whole genome shotgun (WGS) entry which is preliminary data.</text>
</comment>
<evidence type="ECO:0000313" key="5">
    <source>
        <dbReference type="EMBL" id="CCG88685.1"/>
    </source>
</evidence>
<dbReference type="RefSeq" id="WP_023656441.1">
    <property type="nucleotide sequence ID" value="NZ_CAHS01000021.1"/>
</dbReference>
<keyword evidence="3" id="KW-1133">Transmembrane helix</keyword>
<name>V5ZBP6_9GAMM</name>
<evidence type="ECO:0000259" key="4">
    <source>
        <dbReference type="Pfam" id="PF06597"/>
    </source>
</evidence>